<comment type="caution">
    <text evidence="2">The sequence shown here is derived from an EMBL/GenBank/DDBJ whole genome shotgun (WGS) entry which is preliminary data.</text>
</comment>
<name>A0A815GWV6_9BILA</name>
<organism evidence="2 5">
    <name type="scientific">Didymodactylos carnosus</name>
    <dbReference type="NCBI Taxonomy" id="1234261"/>
    <lineage>
        <taxon>Eukaryota</taxon>
        <taxon>Metazoa</taxon>
        <taxon>Spiralia</taxon>
        <taxon>Gnathifera</taxon>
        <taxon>Rotifera</taxon>
        <taxon>Eurotatoria</taxon>
        <taxon>Bdelloidea</taxon>
        <taxon>Philodinida</taxon>
        <taxon>Philodinidae</taxon>
        <taxon>Didymodactylos</taxon>
    </lineage>
</organism>
<dbReference type="EMBL" id="CAJOBC010060215">
    <property type="protein sequence ID" value="CAF4207091.1"/>
    <property type="molecule type" value="Genomic_DNA"/>
</dbReference>
<evidence type="ECO:0000313" key="2">
    <source>
        <dbReference type="EMBL" id="CAF1343511.1"/>
    </source>
</evidence>
<keyword evidence="5" id="KW-1185">Reference proteome</keyword>
<dbReference type="EMBL" id="CAJNOQ010014530">
    <property type="protein sequence ID" value="CAF1343511.1"/>
    <property type="molecule type" value="Genomic_DNA"/>
</dbReference>
<proteinExistence type="predicted"/>
<reference evidence="2" key="1">
    <citation type="submission" date="2021-02" db="EMBL/GenBank/DDBJ databases">
        <authorList>
            <person name="Nowell W R."/>
        </authorList>
    </citation>
    <scope>NUCLEOTIDE SEQUENCE</scope>
</reference>
<evidence type="ECO:0000313" key="4">
    <source>
        <dbReference type="EMBL" id="CAF4207091.1"/>
    </source>
</evidence>
<dbReference type="Proteomes" id="UP000663829">
    <property type="component" value="Unassembled WGS sequence"/>
</dbReference>
<dbReference type="EMBL" id="CAJNOK010007594">
    <property type="protein sequence ID" value="CAF1038840.1"/>
    <property type="molecule type" value="Genomic_DNA"/>
</dbReference>
<gene>
    <name evidence="2" type="ORF">GPM918_LOCUS30551</name>
    <name evidence="1" type="ORF">OVA965_LOCUS16376</name>
    <name evidence="4" type="ORF">SRO942_LOCUS31169</name>
    <name evidence="3" type="ORF">TMI583_LOCUS16387</name>
</gene>
<dbReference type="Proteomes" id="UP000681722">
    <property type="component" value="Unassembled WGS sequence"/>
</dbReference>
<evidence type="ECO:0000313" key="5">
    <source>
        <dbReference type="Proteomes" id="UP000663829"/>
    </source>
</evidence>
<accession>A0A815GWV6</accession>
<protein>
    <submittedName>
        <fullName evidence="2">Uncharacterized protein</fullName>
    </submittedName>
</protein>
<sequence length="164" mass="19322">MSSYEFDLMYLLKTEIKDEAQLVCAEQAPGYVKIRFSADKESDLKTLLPNNGLYINGYELKIQIHNIISDQYLNQLKSSNTSTASASIYLSYNLPRSIDNKILEKLKEFHENLKEEQCHLAKRHIEQLFEFALRSYHEKFRQHIVRYTKEIFRIINRVKGTLNS</sequence>
<dbReference type="Proteomes" id="UP000677228">
    <property type="component" value="Unassembled WGS sequence"/>
</dbReference>
<dbReference type="AlphaFoldDB" id="A0A815GWV6"/>
<evidence type="ECO:0000313" key="3">
    <source>
        <dbReference type="EMBL" id="CAF3807058.1"/>
    </source>
</evidence>
<dbReference type="EMBL" id="CAJOBA010007606">
    <property type="protein sequence ID" value="CAF3807058.1"/>
    <property type="molecule type" value="Genomic_DNA"/>
</dbReference>
<evidence type="ECO:0000313" key="1">
    <source>
        <dbReference type="EMBL" id="CAF1038840.1"/>
    </source>
</evidence>
<dbReference type="Proteomes" id="UP000682733">
    <property type="component" value="Unassembled WGS sequence"/>
</dbReference>